<dbReference type="AlphaFoldDB" id="A0A413I520"/>
<accession>A0A413I520</accession>
<evidence type="ECO:0000313" key="3">
    <source>
        <dbReference type="Proteomes" id="UP000284434"/>
    </source>
</evidence>
<gene>
    <name evidence="2" type="ORF">DXA53_19460</name>
    <name evidence="1" type="ORF">PN645_16345</name>
</gene>
<comment type="caution">
    <text evidence="2">The sequence shown here is derived from an EMBL/GenBank/DDBJ whole genome shotgun (WGS) entry which is preliminary data.</text>
</comment>
<reference evidence="2 3" key="1">
    <citation type="submission" date="2018-08" db="EMBL/GenBank/DDBJ databases">
        <title>A genome reference for cultivated species of the human gut microbiota.</title>
        <authorList>
            <person name="Zou Y."/>
            <person name="Xue W."/>
            <person name="Luo G."/>
        </authorList>
    </citation>
    <scope>NUCLEOTIDE SEQUENCE [LARGE SCALE GENOMIC DNA]</scope>
    <source>
        <strain evidence="2 3">OF03-11</strain>
    </source>
</reference>
<evidence type="ECO:0000313" key="2">
    <source>
        <dbReference type="EMBL" id="RGY02615.1"/>
    </source>
</evidence>
<dbReference type="Proteomes" id="UP000284434">
    <property type="component" value="Unassembled WGS sequence"/>
</dbReference>
<dbReference type="EMBL" id="QSCO01000045">
    <property type="protein sequence ID" value="RGY02615.1"/>
    <property type="molecule type" value="Genomic_DNA"/>
</dbReference>
<name>A0A413I520_9BACT</name>
<reference evidence="1" key="2">
    <citation type="submission" date="2023-01" db="EMBL/GenBank/DDBJ databases">
        <title>Human gut microbiome strain richness.</title>
        <authorList>
            <person name="Chen-Liaw A."/>
        </authorList>
    </citation>
    <scope>NUCLEOTIDE SEQUENCE</scope>
    <source>
        <strain evidence="1">RTP21484st1_B7_RTP21484_190118</strain>
    </source>
</reference>
<protein>
    <recommendedName>
        <fullName evidence="4">CHAT domain-containing protein</fullName>
    </recommendedName>
</protein>
<dbReference type="Proteomes" id="UP001212263">
    <property type="component" value="Unassembled WGS sequence"/>
</dbReference>
<evidence type="ECO:0008006" key="4">
    <source>
        <dbReference type="Google" id="ProtNLM"/>
    </source>
</evidence>
<dbReference type="RefSeq" id="WP_118104940.1">
    <property type="nucleotide sequence ID" value="NZ_JADNGC010000008.1"/>
</dbReference>
<dbReference type="EMBL" id="JAQMRD010000027">
    <property type="protein sequence ID" value="MDB9224553.1"/>
    <property type="molecule type" value="Genomic_DNA"/>
</dbReference>
<organism evidence="2 3">
    <name type="scientific">Odoribacter splanchnicus</name>
    <dbReference type="NCBI Taxonomy" id="28118"/>
    <lineage>
        <taxon>Bacteria</taxon>
        <taxon>Pseudomonadati</taxon>
        <taxon>Bacteroidota</taxon>
        <taxon>Bacteroidia</taxon>
        <taxon>Bacteroidales</taxon>
        <taxon>Odoribacteraceae</taxon>
        <taxon>Odoribacter</taxon>
    </lineage>
</organism>
<sequence>MVEDVLIAYNDSSAETSRRFFQDCADRVRQKTCEKGLNHQMIDATELTVGHIEKRLSRCSAHFIFSAFSHGSKTSLYNDVEDEYIAVALGNNHLFTGNIVYTFACECGCDLKDDLEAKGVASFWGYKRKVTMSFCREFVDCAVAGIEFLLEKKTLKEAKKGMADKYDECIAELSVSDPLRASFLLDNKESLVVTGRDELTIDNL</sequence>
<proteinExistence type="predicted"/>
<evidence type="ECO:0000313" key="1">
    <source>
        <dbReference type="EMBL" id="MDB9224553.1"/>
    </source>
</evidence>